<dbReference type="REBASE" id="198889">
    <property type="entry name" value="M.BamMCDndDP"/>
</dbReference>
<protein>
    <submittedName>
        <fullName evidence="4">DNA sulfur modification protein DndD</fullName>
    </submittedName>
</protein>
<dbReference type="EMBL" id="CP001025">
    <property type="protein sequence ID" value="ACB62512.1"/>
    <property type="molecule type" value="Genomic_DNA"/>
</dbReference>
<dbReference type="InterPro" id="IPR027417">
    <property type="entry name" value="P-loop_NTPase"/>
</dbReference>
<keyword evidence="1" id="KW-0175">Coiled coil</keyword>
<feature type="compositionally biased region" description="Basic and acidic residues" evidence="2">
    <location>
        <begin position="380"/>
        <end position="389"/>
    </location>
</feature>
<evidence type="ECO:0000259" key="3">
    <source>
        <dbReference type="Pfam" id="PF13476"/>
    </source>
</evidence>
<feature type="region of interest" description="Disordered" evidence="2">
    <location>
        <begin position="362"/>
        <end position="389"/>
    </location>
</feature>
<gene>
    <name evidence="4" type="ordered locus">BamMC406_0010</name>
</gene>
<dbReference type="Proteomes" id="UP000001680">
    <property type="component" value="Chromosome 1"/>
</dbReference>
<evidence type="ECO:0000256" key="1">
    <source>
        <dbReference type="SAM" id="Coils"/>
    </source>
</evidence>
<name>B1YPZ8_BURA4</name>
<accession>B1YPZ8</accession>
<feature type="domain" description="Rad50/SbcC-type AAA" evidence="3">
    <location>
        <begin position="8"/>
        <end position="251"/>
    </location>
</feature>
<dbReference type="HOGENOM" id="CLU_024631_0_0_4"/>
<dbReference type="RefSeq" id="WP_012362694.1">
    <property type="nucleotide sequence ID" value="NC_010551.1"/>
</dbReference>
<dbReference type="SUPFAM" id="SSF52540">
    <property type="entry name" value="P-loop containing nucleoside triphosphate hydrolases"/>
    <property type="match status" value="1"/>
</dbReference>
<feature type="coiled-coil region" evidence="1">
    <location>
        <begin position="184"/>
        <end position="257"/>
    </location>
</feature>
<dbReference type="Pfam" id="PF13476">
    <property type="entry name" value="AAA_23"/>
    <property type="match status" value="1"/>
</dbReference>
<proteinExistence type="predicted"/>
<dbReference type="PANTHER" id="PTHR32114">
    <property type="entry name" value="ABC TRANSPORTER ABCH.3"/>
    <property type="match status" value="1"/>
</dbReference>
<dbReference type="NCBIfam" id="TIGR03185">
    <property type="entry name" value="DNA_S_dndD"/>
    <property type="match status" value="1"/>
</dbReference>
<dbReference type="PANTHER" id="PTHR32114:SF2">
    <property type="entry name" value="ABC TRANSPORTER ABCH.3"/>
    <property type="match status" value="1"/>
</dbReference>
<dbReference type="OrthoDB" id="9795626at2"/>
<organism evidence="4 5">
    <name type="scientific">Burkholderia ambifaria (strain MC40-6)</name>
    <dbReference type="NCBI Taxonomy" id="398577"/>
    <lineage>
        <taxon>Bacteria</taxon>
        <taxon>Pseudomonadati</taxon>
        <taxon>Pseudomonadota</taxon>
        <taxon>Betaproteobacteria</taxon>
        <taxon>Burkholderiales</taxon>
        <taxon>Burkholderiaceae</taxon>
        <taxon>Burkholderia</taxon>
        <taxon>Burkholderia cepacia complex</taxon>
    </lineage>
</organism>
<evidence type="ECO:0000313" key="5">
    <source>
        <dbReference type="Proteomes" id="UP000001680"/>
    </source>
</evidence>
<evidence type="ECO:0000313" key="4">
    <source>
        <dbReference type="EMBL" id="ACB62512.1"/>
    </source>
</evidence>
<dbReference type="InterPro" id="IPR017599">
    <property type="entry name" value="DNA_S_DndD"/>
</dbReference>
<dbReference type="GO" id="GO:0006302">
    <property type="term" value="P:double-strand break repair"/>
    <property type="evidence" value="ECO:0007669"/>
    <property type="project" value="InterPro"/>
</dbReference>
<dbReference type="AlphaFoldDB" id="B1YPZ8"/>
<sequence>MAKITISSVSIENFGPFRERQTLALDVEETRPVVLVKALNGSGKTTLLTALQIGLYGYKAIDGMKRSEYEQLLLGLQRRDALGNAVIEIDVIVEIGGLPRHLRLRREWQKKGSYLTEDLSVLEGGSLNQDFSRSWDEFIGSILPAELVQLFLFDGERIEALANPERLPELLKRATEVFLGIGGIDALGNDLKALERRAALKNKTSSSEFEAARSHLETLADQVKVLERALQTLTQEKASAQNAVEQAQSTLDKFANTAQRQGLEAYQQAAALRNADETTRARVQEIRASLAEAISDPVLPIAWLPQLWGRYRDAWENDQRARHSKLLGQEFRKRDQRIISRLAASSSKATVEAVRRVLAEDLQRQGKPRSASSSALQDASPRDTERQLQHGRERLRDELEKLRLAQAELDRTELLLGQIPAEEQIGEMLTVLQSHSKAAAAAEAHLASITQRLSETQSHLEHIRTRMNAAHDRLGTNFKDRSLESKSLEASVRTRKTLAVFKDRLLASKAHWLSEMITSEFRGLMRKKNLIARVVVDPATYRVSIEDADQHELPMDRLSAGERQLLAIAVLSALIKERKGRFPVVVDTPLARLDQRHRSTLIKQFFATVSHQVIVLSTDQEVEGVAYEALKPFTAAEYTLDFDDAKGCTVINAASVEELL</sequence>
<dbReference type="InterPro" id="IPR038729">
    <property type="entry name" value="Rad50/SbcC_AAA"/>
</dbReference>
<dbReference type="KEGG" id="bac:BamMC406_0010"/>
<reference evidence="5" key="1">
    <citation type="submission" date="2008-04" db="EMBL/GenBank/DDBJ databases">
        <title>Complete sequence of chromosome 1 of Burkholderia ambifaria MC40-6.</title>
        <authorList>
            <person name="Copeland A."/>
            <person name="Lucas S."/>
            <person name="Lapidus A."/>
            <person name="Glavina del Rio T."/>
            <person name="Dalin E."/>
            <person name="Tice H."/>
            <person name="Pitluck S."/>
            <person name="Chain P."/>
            <person name="Malfatti S."/>
            <person name="Shin M."/>
            <person name="Vergez L."/>
            <person name="Lang D."/>
            <person name="Schmutz J."/>
            <person name="Larimer F."/>
            <person name="Land M."/>
            <person name="Hauser L."/>
            <person name="Kyrpides N."/>
            <person name="Lykidis A."/>
            <person name="Ramette A."/>
            <person name="Konstantinidis K."/>
            <person name="Tiedje J."/>
            <person name="Richardson P."/>
        </authorList>
    </citation>
    <scope>NUCLEOTIDE SEQUENCE [LARGE SCALE GENOMIC DNA]</scope>
    <source>
        <strain evidence="5">MC40-6</strain>
    </source>
</reference>
<evidence type="ECO:0000256" key="2">
    <source>
        <dbReference type="SAM" id="MobiDB-lite"/>
    </source>
</evidence>
<dbReference type="Gene3D" id="3.40.50.300">
    <property type="entry name" value="P-loop containing nucleotide triphosphate hydrolases"/>
    <property type="match status" value="2"/>
</dbReference>
<dbReference type="GO" id="GO:0016887">
    <property type="term" value="F:ATP hydrolysis activity"/>
    <property type="evidence" value="ECO:0007669"/>
    <property type="project" value="InterPro"/>
</dbReference>